<dbReference type="Pfam" id="PF18962">
    <property type="entry name" value="Por_Secre_tail"/>
    <property type="match status" value="1"/>
</dbReference>
<feature type="signal peptide" evidence="1">
    <location>
        <begin position="1"/>
        <end position="20"/>
    </location>
</feature>
<evidence type="ECO:0000259" key="2">
    <source>
        <dbReference type="Pfam" id="PF18962"/>
    </source>
</evidence>
<dbReference type="SUPFAM" id="SSF82171">
    <property type="entry name" value="DPP6 N-terminal domain-like"/>
    <property type="match status" value="1"/>
</dbReference>
<feature type="domain" description="Secretion system C-terminal sorting" evidence="2">
    <location>
        <begin position="452"/>
        <end position="518"/>
    </location>
</feature>
<evidence type="ECO:0000256" key="1">
    <source>
        <dbReference type="SAM" id="SignalP"/>
    </source>
</evidence>
<proteinExistence type="predicted"/>
<keyword evidence="4" id="KW-1185">Reference proteome</keyword>
<dbReference type="Proteomes" id="UP001228581">
    <property type="component" value="Unassembled WGS sequence"/>
</dbReference>
<comment type="caution">
    <text evidence="3">The sequence shown here is derived from an EMBL/GenBank/DDBJ whole genome shotgun (WGS) entry which is preliminary data.</text>
</comment>
<organism evidence="3 4">
    <name type="scientific">Xanthocytophaga flava</name>
    <dbReference type="NCBI Taxonomy" id="3048013"/>
    <lineage>
        <taxon>Bacteria</taxon>
        <taxon>Pseudomonadati</taxon>
        <taxon>Bacteroidota</taxon>
        <taxon>Cytophagia</taxon>
        <taxon>Cytophagales</taxon>
        <taxon>Rhodocytophagaceae</taxon>
        <taxon>Xanthocytophaga</taxon>
    </lineage>
</organism>
<evidence type="ECO:0000313" key="3">
    <source>
        <dbReference type="EMBL" id="MDJ1494769.1"/>
    </source>
</evidence>
<name>A0ABT7CQ23_9BACT</name>
<sequence length="522" mass="58448">MRYTIITLFCLLLCSIEGLAQKEASHWYFGPRLGLHFLQGDPQLLRNSAMTSGRGCVSISDKVTGQLLFYGNGRTLFNRFHQPMPSSGLFADTCGNAIIQSVLAVPVPDEPTQYYIFSLFIVNQGRLDSAANCESGDFIDFFVQDTANYFQLRYSVIDMHLDGGRGDLMPGEVNLFLQNNLATKLTAIPHANQKDYWLITHGWNSQSFYVYPISETGIGLPIKQAIGSIHQWYTQGNARYSEEINGELKPSPDGTKLASAVYNLKPRPFDVFDFDAATGSISNYQNYGNIAQQTGVTFSPDNSKLYVTSANKVDQSNFWEIIRQYDLSLPTLEQRTASGKSIIRFNPVTNIREGRYYPVNSVFSTLHIAPNGKIYGVGNGSSDSDIGGNNDVLVISQPNRLGFECDVTMQRLGFGLPDDRFGFRSFPNYIQSYFNHIPSRQTGECDFSGLVLYPNPAHEEVLIYSPCLVPARVEIIDLLGRIVDQQQLYTTALNVRQLASGMYTLRIYSENNIVIVKRLLKM</sequence>
<dbReference type="EMBL" id="JASJOT010000011">
    <property type="protein sequence ID" value="MDJ1494769.1"/>
    <property type="molecule type" value="Genomic_DNA"/>
</dbReference>
<accession>A0ABT7CQ23</accession>
<protein>
    <submittedName>
        <fullName evidence="3">T9SS type A sorting domain-containing protein</fullName>
    </submittedName>
</protein>
<gene>
    <name evidence="3" type="ORF">QNI19_17655</name>
</gene>
<feature type="chain" id="PRO_5046430521" evidence="1">
    <location>
        <begin position="21"/>
        <end position="522"/>
    </location>
</feature>
<reference evidence="3 4" key="1">
    <citation type="submission" date="2023-05" db="EMBL/GenBank/DDBJ databases">
        <authorList>
            <person name="Zhang X."/>
        </authorList>
    </citation>
    <scope>NUCLEOTIDE SEQUENCE [LARGE SCALE GENOMIC DNA]</scope>
    <source>
        <strain evidence="3 4">DM2B3-1</strain>
    </source>
</reference>
<keyword evidence="1" id="KW-0732">Signal</keyword>
<dbReference type="InterPro" id="IPR026444">
    <property type="entry name" value="Secre_tail"/>
</dbReference>
<dbReference type="NCBIfam" id="TIGR04183">
    <property type="entry name" value="Por_Secre_tail"/>
    <property type="match status" value="1"/>
</dbReference>
<evidence type="ECO:0000313" key="4">
    <source>
        <dbReference type="Proteomes" id="UP001228581"/>
    </source>
</evidence>
<dbReference type="RefSeq" id="WP_313998195.1">
    <property type="nucleotide sequence ID" value="NZ_JASJOT010000011.1"/>
</dbReference>